<feature type="domain" description="DUF397" evidence="2">
    <location>
        <begin position="10"/>
        <end position="62"/>
    </location>
</feature>
<evidence type="ECO:0000313" key="4">
    <source>
        <dbReference type="Proteomes" id="UP000323454"/>
    </source>
</evidence>
<accession>A0A5B2WWZ5</accession>
<dbReference type="AlphaFoldDB" id="A0A5B2WWZ5"/>
<comment type="caution">
    <text evidence="3">The sequence shown here is derived from an EMBL/GenBank/DDBJ whole genome shotgun (WGS) entry which is preliminary data.</text>
</comment>
<dbReference type="Pfam" id="PF04149">
    <property type="entry name" value="DUF397"/>
    <property type="match status" value="1"/>
</dbReference>
<name>A0A5B2WWZ5_9PSEU</name>
<gene>
    <name evidence="3" type="ORF">F0L68_26215</name>
</gene>
<evidence type="ECO:0000256" key="1">
    <source>
        <dbReference type="SAM" id="MobiDB-lite"/>
    </source>
</evidence>
<evidence type="ECO:0000259" key="2">
    <source>
        <dbReference type="Pfam" id="PF04149"/>
    </source>
</evidence>
<organism evidence="3 4">
    <name type="scientific">Solihabitans fulvus</name>
    <dbReference type="NCBI Taxonomy" id="1892852"/>
    <lineage>
        <taxon>Bacteria</taxon>
        <taxon>Bacillati</taxon>
        <taxon>Actinomycetota</taxon>
        <taxon>Actinomycetes</taxon>
        <taxon>Pseudonocardiales</taxon>
        <taxon>Pseudonocardiaceae</taxon>
        <taxon>Solihabitans</taxon>
    </lineage>
</organism>
<feature type="compositionally biased region" description="Polar residues" evidence="1">
    <location>
        <begin position="1"/>
        <end position="12"/>
    </location>
</feature>
<dbReference type="RefSeq" id="WP_149852475.1">
    <property type="nucleotide sequence ID" value="NZ_VUOB01000051.1"/>
</dbReference>
<evidence type="ECO:0000313" key="3">
    <source>
        <dbReference type="EMBL" id="KAA2256533.1"/>
    </source>
</evidence>
<dbReference type="Proteomes" id="UP000323454">
    <property type="component" value="Unassembled WGS sequence"/>
</dbReference>
<dbReference type="OrthoDB" id="3430276at2"/>
<reference evidence="3 4" key="2">
    <citation type="submission" date="2019-09" db="EMBL/GenBank/DDBJ databases">
        <authorList>
            <person name="Jin C."/>
        </authorList>
    </citation>
    <scope>NUCLEOTIDE SEQUENCE [LARGE SCALE GENOMIC DNA]</scope>
    <source>
        <strain evidence="3 4">AN110305</strain>
    </source>
</reference>
<keyword evidence="4" id="KW-1185">Reference proteome</keyword>
<dbReference type="EMBL" id="VUOB01000051">
    <property type="protein sequence ID" value="KAA2256533.1"/>
    <property type="molecule type" value="Genomic_DNA"/>
</dbReference>
<sequence length="64" mass="6817">MTTTDTGVTTWRKSSRSGPVEQGNCVEVAFGPRRVAVRDSKNASGPTLDFTPADWLAFLSGASK</sequence>
<feature type="region of interest" description="Disordered" evidence="1">
    <location>
        <begin position="1"/>
        <end position="22"/>
    </location>
</feature>
<protein>
    <submittedName>
        <fullName evidence="3">DUF397 domain-containing protein</fullName>
    </submittedName>
</protein>
<dbReference type="InterPro" id="IPR007278">
    <property type="entry name" value="DUF397"/>
</dbReference>
<reference evidence="3 4" key="1">
    <citation type="submission" date="2019-09" db="EMBL/GenBank/DDBJ databases">
        <title>Goodfellowia gen. nov., a new genus of the Pseudonocardineae related to Actinoalloteichus, containing Goodfellowia coeruleoviolacea gen. nov., comb. nov. gen. nov., comb. nov.</title>
        <authorList>
            <person name="Labeda D."/>
        </authorList>
    </citation>
    <scope>NUCLEOTIDE SEQUENCE [LARGE SCALE GENOMIC DNA]</scope>
    <source>
        <strain evidence="3 4">AN110305</strain>
    </source>
</reference>
<proteinExistence type="predicted"/>